<dbReference type="PANTHER" id="PTHR43065">
    <property type="entry name" value="SENSOR HISTIDINE KINASE"/>
    <property type="match status" value="1"/>
</dbReference>
<dbReference type="InterPro" id="IPR001610">
    <property type="entry name" value="PAC"/>
</dbReference>
<dbReference type="PANTHER" id="PTHR43065:SF46">
    <property type="entry name" value="C4-DICARBOXYLATE TRANSPORT SENSOR PROTEIN DCTB"/>
    <property type="match status" value="1"/>
</dbReference>
<reference evidence="17" key="1">
    <citation type="submission" date="2020-06" db="EMBL/GenBank/DDBJ databases">
        <title>Nostoc edaphicum CCNP1411 genome.</title>
        <authorList>
            <person name="Fidor A."/>
            <person name="Grabski M."/>
            <person name="Gawor J."/>
            <person name="Gromadka R."/>
            <person name="Wegrzyn G."/>
            <person name="Mazur-Marzec H."/>
        </authorList>
    </citation>
    <scope>NUCLEOTIDE SEQUENCE [LARGE SCALE GENOMIC DNA]</scope>
    <source>
        <strain evidence="17">CCNP1411</strain>
    </source>
</reference>
<dbReference type="PROSITE" id="PS50046">
    <property type="entry name" value="PHYTOCHROME_2"/>
    <property type="match status" value="1"/>
</dbReference>
<feature type="domain" description="Response regulatory" evidence="13">
    <location>
        <begin position="759"/>
        <end position="875"/>
    </location>
</feature>
<dbReference type="InterPro" id="IPR004358">
    <property type="entry name" value="Sig_transdc_His_kin-like_C"/>
</dbReference>
<feature type="domain" description="PAC" evidence="15">
    <location>
        <begin position="450"/>
        <end position="502"/>
    </location>
</feature>
<dbReference type="PROSITE" id="PS50112">
    <property type="entry name" value="PAS"/>
    <property type="match status" value="1"/>
</dbReference>
<dbReference type="InterPro" id="IPR011006">
    <property type="entry name" value="CheY-like_superfamily"/>
</dbReference>
<dbReference type="Pfam" id="PF00512">
    <property type="entry name" value="HisKA"/>
    <property type="match status" value="1"/>
</dbReference>
<dbReference type="CDD" id="cd00082">
    <property type="entry name" value="HisKA"/>
    <property type="match status" value="1"/>
</dbReference>
<evidence type="ECO:0000259" key="14">
    <source>
        <dbReference type="PROSITE" id="PS50112"/>
    </source>
</evidence>
<evidence type="ECO:0000256" key="7">
    <source>
        <dbReference type="ARBA" id="ARBA00022777"/>
    </source>
</evidence>
<dbReference type="SMART" id="SM00091">
    <property type="entry name" value="PAS"/>
    <property type="match status" value="1"/>
</dbReference>
<dbReference type="InterPro" id="IPR036097">
    <property type="entry name" value="HisK_dim/P_sf"/>
</dbReference>
<gene>
    <name evidence="16" type="ORF">HUN01_15355</name>
</gene>
<evidence type="ECO:0000256" key="5">
    <source>
        <dbReference type="ARBA" id="ARBA00022679"/>
    </source>
</evidence>
<keyword evidence="9" id="KW-0902">Two-component regulatory system</keyword>
<dbReference type="Pfam" id="PF00989">
    <property type="entry name" value="PAS"/>
    <property type="match status" value="1"/>
</dbReference>
<accession>A0A7D7LD70</accession>
<dbReference type="Gene3D" id="3.30.565.10">
    <property type="entry name" value="Histidine kinase-like ATPase, C-terminal domain"/>
    <property type="match status" value="1"/>
</dbReference>
<dbReference type="GO" id="GO:0005524">
    <property type="term" value="F:ATP binding"/>
    <property type="evidence" value="ECO:0007669"/>
    <property type="project" value="UniProtKB-KW"/>
</dbReference>
<dbReference type="InterPro" id="IPR001789">
    <property type="entry name" value="Sig_transdc_resp-reg_receiver"/>
</dbReference>
<evidence type="ECO:0000256" key="4">
    <source>
        <dbReference type="ARBA" id="ARBA00022553"/>
    </source>
</evidence>
<dbReference type="InterPro" id="IPR029016">
    <property type="entry name" value="GAF-like_dom_sf"/>
</dbReference>
<dbReference type="InterPro" id="IPR035965">
    <property type="entry name" value="PAS-like_dom_sf"/>
</dbReference>
<dbReference type="EMBL" id="CP054698">
    <property type="protein sequence ID" value="QMS88910.1"/>
    <property type="molecule type" value="Genomic_DNA"/>
</dbReference>
<dbReference type="SMART" id="SM00387">
    <property type="entry name" value="HATPase_c"/>
    <property type="match status" value="1"/>
</dbReference>
<dbReference type="Pfam" id="PF01590">
    <property type="entry name" value="GAF"/>
    <property type="match status" value="2"/>
</dbReference>
<dbReference type="Pfam" id="PF00072">
    <property type="entry name" value="Response_reg"/>
    <property type="match status" value="1"/>
</dbReference>
<dbReference type="Gene3D" id="1.10.287.130">
    <property type="match status" value="1"/>
</dbReference>
<dbReference type="SMART" id="SM00388">
    <property type="entry name" value="HisKA"/>
    <property type="match status" value="1"/>
</dbReference>
<dbReference type="InterPro" id="IPR005467">
    <property type="entry name" value="His_kinase_dom"/>
</dbReference>
<keyword evidence="8" id="KW-0067">ATP-binding</keyword>
<dbReference type="AlphaFoldDB" id="A0A7D7LD70"/>
<dbReference type="Gene3D" id="3.40.50.2300">
    <property type="match status" value="1"/>
</dbReference>
<dbReference type="InterPro" id="IPR003018">
    <property type="entry name" value="GAF"/>
</dbReference>
<keyword evidence="4 10" id="KW-0597">Phosphoprotein</keyword>
<dbReference type="SMART" id="SM00065">
    <property type="entry name" value="GAF"/>
    <property type="match status" value="2"/>
</dbReference>
<evidence type="ECO:0000256" key="3">
    <source>
        <dbReference type="ARBA" id="ARBA00012438"/>
    </source>
</evidence>
<feature type="modified residue" description="4-aspartylphosphate" evidence="10">
    <location>
        <position position="810"/>
    </location>
</feature>
<dbReference type="GO" id="GO:0006355">
    <property type="term" value="P:regulation of DNA-templated transcription"/>
    <property type="evidence" value="ECO:0007669"/>
    <property type="project" value="InterPro"/>
</dbReference>
<evidence type="ECO:0000313" key="17">
    <source>
        <dbReference type="Proteomes" id="UP000514713"/>
    </source>
</evidence>
<dbReference type="CDD" id="cd00156">
    <property type="entry name" value="REC"/>
    <property type="match status" value="1"/>
</dbReference>
<dbReference type="SUPFAM" id="SSF47384">
    <property type="entry name" value="Homodimeric domain of signal transducing histidine kinase"/>
    <property type="match status" value="1"/>
</dbReference>
<organism evidence="16 17">
    <name type="scientific">Nostoc edaphicum CCNP1411</name>
    <dbReference type="NCBI Taxonomy" id="1472755"/>
    <lineage>
        <taxon>Bacteria</taxon>
        <taxon>Bacillati</taxon>
        <taxon>Cyanobacteriota</taxon>
        <taxon>Cyanophyceae</taxon>
        <taxon>Nostocales</taxon>
        <taxon>Nostocaceae</taxon>
        <taxon>Nostoc</taxon>
    </lineage>
</organism>
<evidence type="ECO:0000259" key="11">
    <source>
        <dbReference type="PROSITE" id="PS50046"/>
    </source>
</evidence>
<sequence length="878" mass="98309">MNNDEFNLVCHLTECKQAEEALQQQIQWQRLVMAIAQRIRQSLNLDNVLNTTVTEVRQFLQVDRVFMYQFEPDYSGVVVVESVDENWISALHTQVKDSYFMETHGEEYTQGRIQAVADIYTAGLTECHYNLLTQFQVRANLAVPILQGKKLWGLLVANQCAAPRQWQTWEIDLLKQLAMQVGIAIQQSQLYEQVQTELVERKRVESGLRARVRQQAAVAKLGQLALANIDLSALMDEAVILITQSLEVEYSKVLELLPDENSLLLRSGFGWQSGLVGNFKLELGAGNQTQASYTLLSHEPVIVCDLSKETRFQGPPLLINHSVISGISVIIQGQKQPLGVLGAHTTRHREFTQNDIHFLQAIANILATTIERKWAEQKIREQAALLDIASDAIIVRNFQNQILFWNQGAERLYGWEAHEALGKNLEKLLCKESSQQLQAALTNVTDYGLWQGELHKVTKCGKEIIVESRWTLMRDEAEQPKSILSVDTDITEKKQLLAQFLRAQRLESLGTLASGIAHDLNNILTPILSSVEMLALKLPNLDARNHQLLKLLEHNSKRAADLVKQILTFSRRSEGSGISLQIEHLLLEINQIVKSTFPKSIAIINNLPRYQLWTILADPTQIHQVLMNLCVNARDAMPKGGTLSISAENLFVDQNFAKMNLNAQVGPYIVITISDTGFGIPPLILERIFEPFFTTKEPGKGTGLGLSTVIGIVKNHNGFVKVSSEVGKGSQFEVYLPAINKTTKQQPEKLELPNGNGELILVVDDEAAILEISKTLLEDHNYKTLTAINGIEAISLYAQHKSKISMVLMDMMMPSMDGLTAIDIMQQMNPQVKIMGISGTVTESQMVEAANAGVNIFLRKPYTFHQLLHAINDFLSQP</sequence>
<dbReference type="InterPro" id="IPR013767">
    <property type="entry name" value="PAS_fold"/>
</dbReference>
<dbReference type="PROSITE" id="PS50109">
    <property type="entry name" value="HIS_KIN"/>
    <property type="match status" value="1"/>
</dbReference>
<feature type="domain" description="Phytochrome chromophore attachment site" evidence="11">
    <location>
        <begin position="44"/>
        <end position="180"/>
    </location>
</feature>
<evidence type="ECO:0000256" key="8">
    <source>
        <dbReference type="ARBA" id="ARBA00022840"/>
    </source>
</evidence>
<feature type="domain" description="PAS" evidence="14">
    <location>
        <begin position="378"/>
        <end position="448"/>
    </location>
</feature>
<dbReference type="GO" id="GO:0000155">
    <property type="term" value="F:phosphorelay sensor kinase activity"/>
    <property type="evidence" value="ECO:0007669"/>
    <property type="project" value="InterPro"/>
</dbReference>
<dbReference type="SUPFAM" id="SSF55874">
    <property type="entry name" value="ATPase domain of HSP90 chaperone/DNA topoisomerase II/histidine kinase"/>
    <property type="match status" value="1"/>
</dbReference>
<dbReference type="InterPro" id="IPR003594">
    <property type="entry name" value="HATPase_dom"/>
</dbReference>
<dbReference type="InterPro" id="IPR036890">
    <property type="entry name" value="HATPase_C_sf"/>
</dbReference>
<dbReference type="InterPro" id="IPR000700">
    <property type="entry name" value="PAS-assoc_C"/>
</dbReference>
<proteinExistence type="inferred from homology"/>
<name>A0A7D7LD70_9NOSO</name>
<dbReference type="InterPro" id="IPR000014">
    <property type="entry name" value="PAS"/>
</dbReference>
<protein>
    <recommendedName>
        <fullName evidence="3">histidine kinase</fullName>
        <ecNumber evidence="3">2.7.13.3</ecNumber>
    </recommendedName>
</protein>
<evidence type="ECO:0000256" key="6">
    <source>
        <dbReference type="ARBA" id="ARBA00022741"/>
    </source>
</evidence>
<dbReference type="SUPFAM" id="SSF55781">
    <property type="entry name" value="GAF domain-like"/>
    <property type="match status" value="2"/>
</dbReference>
<dbReference type="KEGG" id="ned:HUN01_15355"/>
<dbReference type="SMART" id="SM00086">
    <property type="entry name" value="PAC"/>
    <property type="match status" value="1"/>
</dbReference>
<keyword evidence="7" id="KW-0418">Kinase</keyword>
<evidence type="ECO:0000259" key="15">
    <source>
        <dbReference type="PROSITE" id="PS50113"/>
    </source>
</evidence>
<dbReference type="Proteomes" id="UP000514713">
    <property type="component" value="Chromosome"/>
</dbReference>
<dbReference type="PROSITE" id="PS50113">
    <property type="entry name" value="PAC"/>
    <property type="match status" value="1"/>
</dbReference>
<evidence type="ECO:0000256" key="9">
    <source>
        <dbReference type="ARBA" id="ARBA00023012"/>
    </source>
</evidence>
<evidence type="ECO:0000256" key="2">
    <source>
        <dbReference type="ARBA" id="ARBA00006402"/>
    </source>
</evidence>
<evidence type="ECO:0000313" key="16">
    <source>
        <dbReference type="EMBL" id="QMS88910.1"/>
    </source>
</evidence>
<evidence type="ECO:0000259" key="13">
    <source>
        <dbReference type="PROSITE" id="PS50110"/>
    </source>
</evidence>
<evidence type="ECO:0000259" key="12">
    <source>
        <dbReference type="PROSITE" id="PS50109"/>
    </source>
</evidence>
<keyword evidence="5" id="KW-0808">Transferase</keyword>
<dbReference type="InterPro" id="IPR016132">
    <property type="entry name" value="Phyto_chromo_attachment"/>
</dbReference>
<keyword evidence="6" id="KW-0547">Nucleotide-binding</keyword>
<keyword evidence="17" id="KW-1185">Reference proteome</keyword>
<evidence type="ECO:0000256" key="10">
    <source>
        <dbReference type="PROSITE-ProRule" id="PRU00169"/>
    </source>
</evidence>
<dbReference type="NCBIfam" id="TIGR00229">
    <property type="entry name" value="sensory_box"/>
    <property type="match status" value="1"/>
</dbReference>
<comment type="similarity">
    <text evidence="2">In the N-terminal section; belongs to the phytochrome family.</text>
</comment>
<dbReference type="CDD" id="cd00130">
    <property type="entry name" value="PAS"/>
    <property type="match status" value="1"/>
</dbReference>
<dbReference type="RefSeq" id="WP_181931991.1">
    <property type="nucleotide sequence ID" value="NZ_CP054698.1"/>
</dbReference>
<dbReference type="InterPro" id="IPR003661">
    <property type="entry name" value="HisK_dim/P_dom"/>
</dbReference>
<dbReference type="PRINTS" id="PR00344">
    <property type="entry name" value="BCTRLSENSOR"/>
</dbReference>
<dbReference type="PROSITE" id="PS50110">
    <property type="entry name" value="RESPONSE_REGULATORY"/>
    <property type="match status" value="1"/>
</dbReference>
<dbReference type="EC" id="2.7.13.3" evidence="3"/>
<evidence type="ECO:0000256" key="1">
    <source>
        <dbReference type="ARBA" id="ARBA00000085"/>
    </source>
</evidence>
<dbReference type="SUPFAM" id="SSF52172">
    <property type="entry name" value="CheY-like"/>
    <property type="match status" value="1"/>
</dbReference>
<dbReference type="Gene3D" id="3.30.450.40">
    <property type="match status" value="2"/>
</dbReference>
<feature type="domain" description="Histidine kinase" evidence="12">
    <location>
        <begin position="515"/>
        <end position="740"/>
    </location>
</feature>
<dbReference type="SUPFAM" id="SSF55785">
    <property type="entry name" value="PYP-like sensor domain (PAS domain)"/>
    <property type="match status" value="1"/>
</dbReference>
<dbReference type="SMART" id="SM00448">
    <property type="entry name" value="REC"/>
    <property type="match status" value="1"/>
</dbReference>
<dbReference type="Gene3D" id="3.30.450.20">
    <property type="entry name" value="PAS domain"/>
    <property type="match status" value="1"/>
</dbReference>
<comment type="catalytic activity">
    <reaction evidence="1">
        <text>ATP + protein L-histidine = ADP + protein N-phospho-L-histidine.</text>
        <dbReference type="EC" id="2.7.13.3"/>
    </reaction>
</comment>
<dbReference type="Pfam" id="PF02518">
    <property type="entry name" value="HATPase_c"/>
    <property type="match status" value="1"/>
</dbReference>